<name>A0A3P5ZTB9_BRACM</name>
<evidence type="ECO:0000313" key="3">
    <source>
        <dbReference type="EMBL" id="VDC83472.1"/>
    </source>
</evidence>
<dbReference type="EMBL" id="LS974619">
    <property type="protein sequence ID" value="CAG7884395.1"/>
    <property type="molecule type" value="Genomic_DNA"/>
</dbReference>
<keyword evidence="1" id="KW-1133">Transmembrane helix</keyword>
<keyword evidence="1" id="KW-0472">Membrane</keyword>
<accession>A0A3P5ZTB9</accession>
<dbReference type="EMBL" id="LR031572">
    <property type="protein sequence ID" value="VDC83472.1"/>
    <property type="molecule type" value="Genomic_DNA"/>
</dbReference>
<organism evidence="3">
    <name type="scientific">Brassica campestris</name>
    <name type="common">Field mustard</name>
    <dbReference type="NCBI Taxonomy" id="3711"/>
    <lineage>
        <taxon>Eukaryota</taxon>
        <taxon>Viridiplantae</taxon>
        <taxon>Streptophyta</taxon>
        <taxon>Embryophyta</taxon>
        <taxon>Tracheophyta</taxon>
        <taxon>Spermatophyta</taxon>
        <taxon>Magnoliopsida</taxon>
        <taxon>eudicotyledons</taxon>
        <taxon>Gunneridae</taxon>
        <taxon>Pentapetalae</taxon>
        <taxon>rosids</taxon>
        <taxon>malvids</taxon>
        <taxon>Brassicales</taxon>
        <taxon>Brassicaceae</taxon>
        <taxon>Brassiceae</taxon>
        <taxon>Brassica</taxon>
    </lineage>
</organism>
<dbReference type="Gramene" id="A03p57380.2_BraZ1">
    <property type="protein sequence ID" value="A03p57380.2_BraZ1.CDS"/>
    <property type="gene ID" value="A03g57380.2_BraZ1"/>
</dbReference>
<reference evidence="3" key="1">
    <citation type="submission" date="2018-11" db="EMBL/GenBank/DDBJ databases">
        <authorList>
            <consortium name="Genoscope - CEA"/>
            <person name="William W."/>
        </authorList>
    </citation>
    <scope>NUCLEOTIDE SEQUENCE</scope>
</reference>
<feature type="transmembrane region" description="Helical" evidence="1">
    <location>
        <begin position="7"/>
        <end position="24"/>
    </location>
</feature>
<keyword evidence="1" id="KW-0812">Transmembrane</keyword>
<gene>
    <name evidence="3" type="ORF">BRAA03T14690Z</name>
    <name evidence="2" type="ORF">BRAPAZ1V2_A03P57380.2</name>
</gene>
<evidence type="ECO:0000313" key="2">
    <source>
        <dbReference type="EMBL" id="CAG7884395.1"/>
    </source>
</evidence>
<proteinExistence type="predicted"/>
<protein>
    <submittedName>
        <fullName evidence="2">Uncharacterized protein</fullName>
    </submittedName>
</protein>
<dbReference type="AlphaFoldDB" id="A0A3P5ZTB9"/>
<sequence length="104" mass="12277">MIRRRSFVFFVDHLTALFCLFPLLYLISHYFLLLIQITSISLCIFDHLEKDSFEKMGESKGYGRGGRVIPNVNSYNVSLQLSPLVSFWDCIVRTMRYSYIPEWL</sequence>
<dbReference type="Proteomes" id="UP000694005">
    <property type="component" value="Chromosome A03"/>
</dbReference>
<evidence type="ECO:0000256" key="1">
    <source>
        <dbReference type="SAM" id="Phobius"/>
    </source>
</evidence>